<dbReference type="Proteomes" id="UP001386955">
    <property type="component" value="Unassembled WGS sequence"/>
</dbReference>
<proteinExistence type="predicted"/>
<evidence type="ECO:0000259" key="2">
    <source>
        <dbReference type="PROSITE" id="PS50076"/>
    </source>
</evidence>
<evidence type="ECO:0000313" key="3">
    <source>
        <dbReference type="EMBL" id="KAK7412123.1"/>
    </source>
</evidence>
<name>A0AAN9T4F0_PSOTE</name>
<comment type="caution">
    <text evidence="3">The sequence shown here is derived from an EMBL/GenBank/DDBJ whole genome shotgun (WGS) entry which is preliminary data.</text>
</comment>
<dbReference type="GO" id="GO:0009507">
    <property type="term" value="C:chloroplast"/>
    <property type="evidence" value="ECO:0007669"/>
    <property type="project" value="TreeGrafter"/>
</dbReference>
<gene>
    <name evidence="3" type="ORF">VNO78_03571</name>
</gene>
<dbReference type="PANTHER" id="PTHR45090">
    <property type="entry name" value="CHAPERONE PROTEIN DNAJ 20 CHLOROPLASTIC"/>
    <property type="match status" value="1"/>
</dbReference>
<dbReference type="InterPro" id="IPR053232">
    <property type="entry name" value="DnaJ_C/III_chloroplastic"/>
</dbReference>
<organism evidence="3 4">
    <name type="scientific">Psophocarpus tetragonolobus</name>
    <name type="common">Winged bean</name>
    <name type="synonym">Dolichos tetragonolobus</name>
    <dbReference type="NCBI Taxonomy" id="3891"/>
    <lineage>
        <taxon>Eukaryota</taxon>
        <taxon>Viridiplantae</taxon>
        <taxon>Streptophyta</taxon>
        <taxon>Embryophyta</taxon>
        <taxon>Tracheophyta</taxon>
        <taxon>Spermatophyta</taxon>
        <taxon>Magnoliopsida</taxon>
        <taxon>eudicotyledons</taxon>
        <taxon>Gunneridae</taxon>
        <taxon>Pentapetalae</taxon>
        <taxon>rosids</taxon>
        <taxon>fabids</taxon>
        <taxon>Fabales</taxon>
        <taxon>Fabaceae</taxon>
        <taxon>Papilionoideae</taxon>
        <taxon>50 kb inversion clade</taxon>
        <taxon>NPAAA clade</taxon>
        <taxon>indigoferoid/millettioid clade</taxon>
        <taxon>Phaseoleae</taxon>
        <taxon>Psophocarpus</taxon>
    </lineage>
</organism>
<accession>A0AAN9T4F0</accession>
<dbReference type="EMBL" id="JAYMYS010000001">
    <property type="protein sequence ID" value="KAK7412123.1"/>
    <property type="molecule type" value="Genomic_DNA"/>
</dbReference>
<dbReference type="InterPro" id="IPR036869">
    <property type="entry name" value="J_dom_sf"/>
</dbReference>
<sequence>MDVLTLSSSLSISKPFHFLQVPKKQQRRGVTTPKVGVSCSGSGRGRSRGVEENLYKILSLTPKGGITRDDIKRAYRSMALRYHPDVCHDGSKKEEWTRMFVKLNAAYTTLSNPTLRAEYDHELGLRNQTNVTFGDESWKRRWQEQLAGLKTRSHTRMTQTQRKQGSGSWASRLWMQNIY</sequence>
<dbReference type="Pfam" id="PF00226">
    <property type="entry name" value="DnaJ"/>
    <property type="match status" value="1"/>
</dbReference>
<dbReference type="SMART" id="SM00271">
    <property type="entry name" value="DnaJ"/>
    <property type="match status" value="1"/>
</dbReference>
<reference evidence="3 4" key="1">
    <citation type="submission" date="2024-01" db="EMBL/GenBank/DDBJ databases">
        <title>The genomes of 5 underutilized Papilionoideae crops provide insights into root nodulation and disease resistanc.</title>
        <authorList>
            <person name="Jiang F."/>
        </authorList>
    </citation>
    <scope>NUCLEOTIDE SEQUENCE [LARGE SCALE GENOMIC DNA]</scope>
    <source>
        <strain evidence="3">DUOXIRENSHENG_FW03</strain>
        <tissue evidence="3">Leaves</tissue>
    </source>
</reference>
<evidence type="ECO:0000313" key="4">
    <source>
        <dbReference type="Proteomes" id="UP001386955"/>
    </source>
</evidence>
<evidence type="ECO:0000256" key="1">
    <source>
        <dbReference type="SAM" id="MobiDB-lite"/>
    </source>
</evidence>
<dbReference type="Gene3D" id="1.10.287.110">
    <property type="entry name" value="DnaJ domain"/>
    <property type="match status" value="1"/>
</dbReference>
<dbReference type="InterPro" id="IPR001623">
    <property type="entry name" value="DnaJ_domain"/>
</dbReference>
<dbReference type="PANTHER" id="PTHR45090:SF8">
    <property type="entry name" value="J DOMAIN-CONTAINING PROTEIN"/>
    <property type="match status" value="1"/>
</dbReference>
<keyword evidence="4" id="KW-1185">Reference proteome</keyword>
<dbReference type="SUPFAM" id="SSF46565">
    <property type="entry name" value="Chaperone J-domain"/>
    <property type="match status" value="1"/>
</dbReference>
<protein>
    <recommendedName>
        <fullName evidence="2">J domain-containing protein</fullName>
    </recommendedName>
</protein>
<dbReference type="PRINTS" id="PR00625">
    <property type="entry name" value="JDOMAIN"/>
</dbReference>
<dbReference type="CDD" id="cd06257">
    <property type="entry name" value="DnaJ"/>
    <property type="match status" value="1"/>
</dbReference>
<dbReference type="AlphaFoldDB" id="A0AAN9T4F0"/>
<dbReference type="PROSITE" id="PS50076">
    <property type="entry name" value="DNAJ_2"/>
    <property type="match status" value="1"/>
</dbReference>
<feature type="domain" description="J" evidence="2">
    <location>
        <begin position="53"/>
        <end position="123"/>
    </location>
</feature>
<feature type="region of interest" description="Disordered" evidence="1">
    <location>
        <begin position="24"/>
        <end position="44"/>
    </location>
</feature>